<keyword evidence="3" id="KW-1185">Reference proteome</keyword>
<evidence type="ECO:0000313" key="2">
    <source>
        <dbReference type="EMBL" id="MBB5091561.1"/>
    </source>
</evidence>
<reference evidence="2 3" key="1">
    <citation type="submission" date="2020-08" db="EMBL/GenBank/DDBJ databases">
        <title>Genomic Encyclopedia of Type Strains, Phase IV (KMG-IV): sequencing the most valuable type-strain genomes for metagenomic binning, comparative biology and taxonomic classification.</title>
        <authorList>
            <person name="Goeker M."/>
        </authorList>
    </citation>
    <scope>NUCLEOTIDE SEQUENCE [LARGE SCALE GENOMIC DNA]</scope>
    <source>
        <strain evidence="2 3">DSM 25620</strain>
    </source>
</reference>
<feature type="signal peptide" evidence="1">
    <location>
        <begin position="1"/>
        <end position="24"/>
    </location>
</feature>
<organism evidence="2 3">
    <name type="scientific">Pseudochrobactrum saccharolyticum</name>
    <dbReference type="NCBI Taxonomy" id="354352"/>
    <lineage>
        <taxon>Bacteria</taxon>
        <taxon>Pseudomonadati</taxon>
        <taxon>Pseudomonadota</taxon>
        <taxon>Alphaproteobacteria</taxon>
        <taxon>Hyphomicrobiales</taxon>
        <taxon>Brucellaceae</taxon>
        <taxon>Pseudochrobactrum</taxon>
    </lineage>
</organism>
<sequence length="120" mass="13605">MKTSPCSFSIIILTLLTSPSIAQACLTQRVQHFENQNVKVWTYHICPKEELPFHTHQNPRVLISTEDGELDVIYKDGKKSKIILKKNIPLYVDAKQGFALHKDLNNGNHPINVTVIELKG</sequence>
<evidence type="ECO:0000313" key="3">
    <source>
        <dbReference type="Proteomes" id="UP000531231"/>
    </source>
</evidence>
<dbReference type="Proteomes" id="UP000531231">
    <property type="component" value="Unassembled WGS sequence"/>
</dbReference>
<evidence type="ECO:0008006" key="4">
    <source>
        <dbReference type="Google" id="ProtNLM"/>
    </source>
</evidence>
<feature type="chain" id="PRO_5031133193" description="Cupin" evidence="1">
    <location>
        <begin position="25"/>
        <end position="120"/>
    </location>
</feature>
<accession>A0A7W8EQ65</accession>
<dbReference type="RefSeq" id="WP_151159592.1">
    <property type="nucleotide sequence ID" value="NZ_JACHIL010000003.1"/>
</dbReference>
<dbReference type="PROSITE" id="PS51257">
    <property type="entry name" value="PROKAR_LIPOPROTEIN"/>
    <property type="match status" value="1"/>
</dbReference>
<name>A0A7W8EQ65_9HYPH</name>
<dbReference type="AlphaFoldDB" id="A0A7W8EQ65"/>
<gene>
    <name evidence="2" type="ORF">HNQ68_002102</name>
</gene>
<dbReference type="EMBL" id="JACHIL010000003">
    <property type="protein sequence ID" value="MBB5091561.1"/>
    <property type="molecule type" value="Genomic_DNA"/>
</dbReference>
<dbReference type="Gene3D" id="2.60.120.10">
    <property type="entry name" value="Jelly Rolls"/>
    <property type="match status" value="1"/>
</dbReference>
<evidence type="ECO:0000256" key="1">
    <source>
        <dbReference type="SAM" id="SignalP"/>
    </source>
</evidence>
<keyword evidence="1" id="KW-0732">Signal</keyword>
<comment type="caution">
    <text evidence="2">The sequence shown here is derived from an EMBL/GenBank/DDBJ whole genome shotgun (WGS) entry which is preliminary data.</text>
</comment>
<dbReference type="InterPro" id="IPR014710">
    <property type="entry name" value="RmlC-like_jellyroll"/>
</dbReference>
<proteinExistence type="predicted"/>
<protein>
    <recommendedName>
        <fullName evidence="4">Cupin</fullName>
    </recommendedName>
</protein>